<dbReference type="EMBL" id="JACFYF010000007">
    <property type="protein sequence ID" value="MBA5763275.1"/>
    <property type="molecule type" value="Genomic_DNA"/>
</dbReference>
<dbReference type="AlphaFoldDB" id="A0A7W2FS66"/>
<evidence type="ECO:0000313" key="1">
    <source>
        <dbReference type="EMBL" id="MBA5763275.1"/>
    </source>
</evidence>
<dbReference type="RefSeq" id="WP_182109288.1">
    <property type="nucleotide sequence ID" value="NZ_JACFYF010000007.1"/>
</dbReference>
<protein>
    <submittedName>
        <fullName evidence="1">Uncharacterized protein</fullName>
    </submittedName>
</protein>
<sequence>MAQVLDANTIISPISKERKTYSVNIKGLVVHLLDILFTDRAEPRTHYASELSGHMQKDIGLYR</sequence>
<comment type="caution">
    <text evidence="1">The sequence shown here is derived from an EMBL/GenBank/DDBJ whole genome shotgun (WGS) entry which is preliminary data.</text>
</comment>
<proteinExistence type="predicted"/>
<name>A0A7W2FS66_9VIBR</name>
<gene>
    <name evidence="1" type="ORF">H2O73_13005</name>
</gene>
<keyword evidence="2" id="KW-1185">Reference proteome</keyword>
<accession>A0A7W2FS66</accession>
<dbReference type="Proteomes" id="UP000571701">
    <property type="component" value="Unassembled WGS sequence"/>
</dbReference>
<reference evidence="1 2" key="1">
    <citation type="submission" date="2020-07" db="EMBL/GenBank/DDBJ databases">
        <title>Vibrio marinisediminis sp. nov., isolated from marine sediment.</title>
        <authorList>
            <person name="Ji X."/>
        </authorList>
    </citation>
    <scope>NUCLEOTIDE SEQUENCE [LARGE SCALE GENOMIC DNA]</scope>
    <source>
        <strain evidence="1 2">404</strain>
    </source>
</reference>
<evidence type="ECO:0000313" key="2">
    <source>
        <dbReference type="Proteomes" id="UP000571701"/>
    </source>
</evidence>
<organism evidence="1 2">
    <name type="scientific">Vibrio marinisediminis</name>
    <dbReference type="NCBI Taxonomy" id="2758441"/>
    <lineage>
        <taxon>Bacteria</taxon>
        <taxon>Pseudomonadati</taxon>
        <taxon>Pseudomonadota</taxon>
        <taxon>Gammaproteobacteria</taxon>
        <taxon>Vibrionales</taxon>
        <taxon>Vibrionaceae</taxon>
        <taxon>Vibrio</taxon>
    </lineage>
</organism>